<dbReference type="FunFam" id="3.10.120.10:FF:000002">
    <property type="entry name" value="Cytochrome b5 type B"/>
    <property type="match status" value="1"/>
</dbReference>
<keyword evidence="6 8" id="KW-0472">Membrane</keyword>
<feature type="domain" description="Cytochrome b5 heme-binding" evidence="9">
    <location>
        <begin position="4"/>
        <end position="81"/>
    </location>
</feature>
<dbReference type="PRINTS" id="PR00363">
    <property type="entry name" value="CYTOCHROMEB5"/>
</dbReference>
<dbReference type="PANTHER" id="PTHR19359:SF101">
    <property type="entry name" value="CYTOCHROME B5-LIKE HEME_STEROID BINDING DOMAIN CONTAINING PROTEIN, EXPRESSED"/>
    <property type="match status" value="1"/>
</dbReference>
<dbReference type="Pfam" id="PF00173">
    <property type="entry name" value="Cyt-b5"/>
    <property type="match status" value="1"/>
</dbReference>
<keyword evidence="11" id="KW-1185">Reference proteome</keyword>
<organism evidence="10 11">
    <name type="scientific">Dendrobium chrysotoxum</name>
    <name type="common">Orchid</name>
    <dbReference type="NCBI Taxonomy" id="161865"/>
    <lineage>
        <taxon>Eukaryota</taxon>
        <taxon>Viridiplantae</taxon>
        <taxon>Streptophyta</taxon>
        <taxon>Embryophyta</taxon>
        <taxon>Tracheophyta</taxon>
        <taxon>Spermatophyta</taxon>
        <taxon>Magnoliopsida</taxon>
        <taxon>Liliopsida</taxon>
        <taxon>Asparagales</taxon>
        <taxon>Orchidaceae</taxon>
        <taxon>Epidendroideae</taxon>
        <taxon>Malaxideae</taxon>
        <taxon>Dendrobiinae</taxon>
        <taxon>Dendrobium</taxon>
    </lineage>
</organism>
<dbReference type="PROSITE" id="PS50255">
    <property type="entry name" value="CYTOCHROME_B5_2"/>
    <property type="match status" value="1"/>
</dbReference>
<dbReference type="InterPro" id="IPR018506">
    <property type="entry name" value="Cyt_B5_heme-BS"/>
</dbReference>
<dbReference type="PANTHER" id="PTHR19359">
    <property type="entry name" value="CYTOCHROME B5"/>
    <property type="match status" value="1"/>
</dbReference>
<evidence type="ECO:0000256" key="5">
    <source>
        <dbReference type="ARBA" id="ARBA00023004"/>
    </source>
</evidence>
<feature type="transmembrane region" description="Helical" evidence="8">
    <location>
        <begin position="114"/>
        <end position="134"/>
    </location>
</feature>
<comment type="subcellular location">
    <subcellularLocation>
        <location evidence="1">Membrane</location>
    </subcellularLocation>
</comment>
<protein>
    <recommendedName>
        <fullName evidence="9">Cytochrome b5 heme-binding domain-containing protein</fullName>
    </recommendedName>
</protein>
<accession>A0AAV7H9M4</accession>
<comment type="similarity">
    <text evidence="7 8">Belongs to the cytochrome b5 family.</text>
</comment>
<keyword evidence="2 8" id="KW-0349">Heme</keyword>
<keyword evidence="8" id="KW-1133">Transmembrane helix</keyword>
<dbReference type="PROSITE" id="PS00191">
    <property type="entry name" value="CYTOCHROME_B5_1"/>
    <property type="match status" value="1"/>
</dbReference>
<evidence type="ECO:0000256" key="2">
    <source>
        <dbReference type="ARBA" id="ARBA00022617"/>
    </source>
</evidence>
<dbReference type="Gene3D" id="3.10.120.10">
    <property type="entry name" value="Cytochrome b5-like heme/steroid binding domain"/>
    <property type="match status" value="1"/>
</dbReference>
<keyword evidence="4 8" id="KW-0479">Metal-binding</keyword>
<dbReference type="InterPro" id="IPR036400">
    <property type="entry name" value="Cyt_B5-like_heme/steroid_sf"/>
</dbReference>
<dbReference type="SMART" id="SM01117">
    <property type="entry name" value="Cyt-b5"/>
    <property type="match status" value="1"/>
</dbReference>
<dbReference type="GO" id="GO:0020037">
    <property type="term" value="F:heme binding"/>
    <property type="evidence" value="ECO:0007669"/>
    <property type="project" value="UniProtKB-UniRule"/>
</dbReference>
<evidence type="ECO:0000256" key="1">
    <source>
        <dbReference type="ARBA" id="ARBA00004370"/>
    </source>
</evidence>
<dbReference type="InterPro" id="IPR001199">
    <property type="entry name" value="Cyt_B5-like_heme/steroid-bd"/>
</dbReference>
<dbReference type="SUPFAM" id="SSF55856">
    <property type="entry name" value="Cytochrome b5-like heme/steroid binding domain"/>
    <property type="match status" value="1"/>
</dbReference>
<gene>
    <name evidence="10" type="ORF">IEQ34_007353</name>
</gene>
<reference evidence="10 11" key="1">
    <citation type="journal article" date="2021" name="Hortic Res">
        <title>Chromosome-scale assembly of the Dendrobium chrysotoxum genome enhances the understanding of orchid evolution.</title>
        <authorList>
            <person name="Zhang Y."/>
            <person name="Zhang G.Q."/>
            <person name="Zhang D."/>
            <person name="Liu X.D."/>
            <person name="Xu X.Y."/>
            <person name="Sun W.H."/>
            <person name="Yu X."/>
            <person name="Zhu X."/>
            <person name="Wang Z.W."/>
            <person name="Zhao X."/>
            <person name="Zhong W.Y."/>
            <person name="Chen H."/>
            <person name="Yin W.L."/>
            <person name="Huang T."/>
            <person name="Niu S.C."/>
            <person name="Liu Z.J."/>
        </authorList>
    </citation>
    <scope>NUCLEOTIDE SEQUENCE [LARGE SCALE GENOMIC DNA]</scope>
    <source>
        <strain evidence="10">Lindl</strain>
    </source>
</reference>
<dbReference type="GO" id="GO:0046872">
    <property type="term" value="F:metal ion binding"/>
    <property type="evidence" value="ECO:0007669"/>
    <property type="project" value="UniProtKB-UniRule"/>
</dbReference>
<dbReference type="EMBL" id="JAGFBR010000007">
    <property type="protein sequence ID" value="KAH0464567.1"/>
    <property type="molecule type" value="Genomic_DNA"/>
</dbReference>
<evidence type="ECO:0000256" key="3">
    <source>
        <dbReference type="ARBA" id="ARBA00022692"/>
    </source>
</evidence>
<dbReference type="InterPro" id="IPR050668">
    <property type="entry name" value="Cytochrome_b5"/>
</dbReference>
<keyword evidence="3 8" id="KW-0812">Transmembrane</keyword>
<evidence type="ECO:0000256" key="8">
    <source>
        <dbReference type="RuleBase" id="RU362121"/>
    </source>
</evidence>
<dbReference type="AlphaFoldDB" id="A0AAV7H9M4"/>
<evidence type="ECO:0000259" key="9">
    <source>
        <dbReference type="PROSITE" id="PS50255"/>
    </source>
</evidence>
<evidence type="ECO:0000313" key="10">
    <source>
        <dbReference type="EMBL" id="KAH0464567.1"/>
    </source>
</evidence>
<evidence type="ECO:0000313" key="11">
    <source>
        <dbReference type="Proteomes" id="UP000775213"/>
    </source>
</evidence>
<evidence type="ECO:0000256" key="6">
    <source>
        <dbReference type="ARBA" id="ARBA00023136"/>
    </source>
</evidence>
<proteinExistence type="inferred from homology"/>
<dbReference type="GO" id="GO:0016020">
    <property type="term" value="C:membrane"/>
    <property type="evidence" value="ECO:0007669"/>
    <property type="project" value="UniProtKB-SubCell"/>
</dbReference>
<name>A0AAV7H9M4_DENCH</name>
<keyword evidence="5 8" id="KW-0408">Iron</keyword>
<evidence type="ECO:0000256" key="7">
    <source>
        <dbReference type="ARBA" id="ARBA00038168"/>
    </source>
</evidence>
<evidence type="ECO:0000256" key="4">
    <source>
        <dbReference type="ARBA" id="ARBA00022723"/>
    </source>
</evidence>
<comment type="caution">
    <text evidence="10">The sequence shown here is derived from an EMBL/GenBank/DDBJ whole genome shotgun (WGS) entry which is preliminary data.</text>
</comment>
<sequence length="141" mass="15385">MNSTKKYSFSEISNHTSKDDCWLIIHGKVFNVTSFLEDHPGGDDVLLQASANGDATDSFEDVGHSSTATSMMDEFLIGTVESHIAPKPNQTATGDSLPAKKVQQRKPEASSSNFMDILLPLLILAVAFAAWYYLTFINVNA</sequence>
<dbReference type="Proteomes" id="UP000775213">
    <property type="component" value="Unassembled WGS sequence"/>
</dbReference>